<dbReference type="EMBL" id="BMAR01000024">
    <property type="protein sequence ID" value="GFR48579.1"/>
    <property type="molecule type" value="Genomic_DNA"/>
</dbReference>
<feature type="region of interest" description="Disordered" evidence="1">
    <location>
        <begin position="1095"/>
        <end position="1114"/>
    </location>
</feature>
<proteinExistence type="predicted"/>
<dbReference type="GO" id="GO:0000902">
    <property type="term" value="P:cell morphogenesis"/>
    <property type="evidence" value="ECO:0007669"/>
    <property type="project" value="InterPro"/>
</dbReference>
<dbReference type="GO" id="GO:0030427">
    <property type="term" value="C:site of polarized growth"/>
    <property type="evidence" value="ECO:0007669"/>
    <property type="project" value="TreeGrafter"/>
</dbReference>
<dbReference type="Pfam" id="PF14222">
    <property type="entry name" value="MOR2-PAG1_N"/>
    <property type="match status" value="1"/>
</dbReference>
<feature type="region of interest" description="Disordered" evidence="1">
    <location>
        <begin position="790"/>
        <end position="857"/>
    </location>
</feature>
<dbReference type="InterPro" id="IPR039867">
    <property type="entry name" value="Furry/Tao3/Mor2"/>
</dbReference>
<reference evidence="4 5" key="1">
    <citation type="journal article" date="2021" name="Sci. Rep.">
        <title>Genome sequencing of the multicellular alga Astrephomene provides insights into convergent evolution of germ-soma differentiation.</title>
        <authorList>
            <person name="Yamashita S."/>
            <person name="Yamamoto K."/>
            <person name="Matsuzaki R."/>
            <person name="Suzuki S."/>
            <person name="Yamaguchi H."/>
            <person name="Hirooka S."/>
            <person name="Minakuchi Y."/>
            <person name="Miyagishima S."/>
            <person name="Kawachi M."/>
            <person name="Toyoda A."/>
            <person name="Nozaki H."/>
        </authorList>
    </citation>
    <scope>NUCLEOTIDE SEQUENCE [LARGE SCALE GENOMIC DNA]</scope>
    <source>
        <strain evidence="4 5">NIES-4017</strain>
    </source>
</reference>
<dbReference type="InterPro" id="IPR016024">
    <property type="entry name" value="ARM-type_fold"/>
</dbReference>
<dbReference type="PANTHER" id="PTHR12295">
    <property type="entry name" value="FURRY-RELATED"/>
    <property type="match status" value="1"/>
</dbReference>
<comment type="caution">
    <text evidence="4">The sequence shown here is derived from an EMBL/GenBank/DDBJ whole genome shotgun (WGS) entry which is preliminary data.</text>
</comment>
<feature type="domain" description="Cell morphogenesis protein N-terminal" evidence="2">
    <location>
        <begin position="158"/>
        <end position="714"/>
    </location>
</feature>
<evidence type="ECO:0000259" key="2">
    <source>
        <dbReference type="Pfam" id="PF14222"/>
    </source>
</evidence>
<name>A0AAD3DWY9_9CHLO</name>
<dbReference type="PANTHER" id="PTHR12295:SF30">
    <property type="entry name" value="PROTEIN FURRY"/>
    <property type="match status" value="1"/>
</dbReference>
<dbReference type="InterPro" id="IPR025614">
    <property type="entry name" value="Cell_morpho_N"/>
</dbReference>
<evidence type="ECO:0000313" key="4">
    <source>
        <dbReference type="EMBL" id="GFR48579.1"/>
    </source>
</evidence>
<feature type="region of interest" description="Disordered" evidence="1">
    <location>
        <begin position="465"/>
        <end position="507"/>
    </location>
</feature>
<feature type="domain" description="Cell morphogenesis central region" evidence="3">
    <location>
        <begin position="885"/>
        <end position="1186"/>
    </location>
</feature>
<evidence type="ECO:0000256" key="1">
    <source>
        <dbReference type="SAM" id="MobiDB-lite"/>
    </source>
</evidence>
<dbReference type="InterPro" id="IPR029473">
    <property type="entry name" value="MOR2-PAG1_mid"/>
</dbReference>
<evidence type="ECO:0000313" key="5">
    <source>
        <dbReference type="Proteomes" id="UP001054857"/>
    </source>
</evidence>
<gene>
    <name evidence="4" type="ORF">Agub_g10482</name>
</gene>
<organism evidence="4 5">
    <name type="scientific">Astrephomene gubernaculifera</name>
    <dbReference type="NCBI Taxonomy" id="47775"/>
    <lineage>
        <taxon>Eukaryota</taxon>
        <taxon>Viridiplantae</taxon>
        <taxon>Chlorophyta</taxon>
        <taxon>core chlorophytes</taxon>
        <taxon>Chlorophyceae</taxon>
        <taxon>CS clade</taxon>
        <taxon>Chlamydomonadales</taxon>
        <taxon>Astrephomenaceae</taxon>
        <taxon>Astrephomene</taxon>
    </lineage>
</organism>
<accession>A0AAD3DWY9</accession>
<dbReference type="AlphaFoldDB" id="A0AAD3DWY9"/>
<dbReference type="Proteomes" id="UP001054857">
    <property type="component" value="Unassembled WGS sequence"/>
</dbReference>
<feature type="compositionally biased region" description="Gly residues" evidence="1">
    <location>
        <begin position="829"/>
        <end position="838"/>
    </location>
</feature>
<feature type="compositionally biased region" description="Gly residues" evidence="1">
    <location>
        <begin position="484"/>
        <end position="507"/>
    </location>
</feature>
<sequence length="1216" mass="129552">MTWLQEEKTMHLQAAELLLKQFLKAGDEIISKTSPQDSFVTLVSDSRFGRALASLRLLVRHHLPLLVRQLEAWRKSSHAALARMPERTERERMVVFSKRAAMEVVYFEAALQLLDEYSDDFLKSPEFVSYYDGLQQTAVSLLLISDEQFPPELASLYRLVVGVVARVLGAVSRKISLSHVVEPFLKALAERINPRKDPSGGKPNYDALRAQIVRLANGMRHVVLSFDSEEAVREAVDFLRRAHPLAHTAPVKKSQIHHALADMLTNILLPLVRSDAPQRAAASLGPAALEQWYGIVLSTRNDITSWMNKHQKHVNDGYPLATTLICLASDRDYSAHIDLTADFLHKGLKVKENRCVCVRCLVVLACSYLVRYGAHIIKHELHKWLDRVLKPVTALAKKGGLTIAEQLDVIAPIAELSPEFAVQYLVLELLTSDTPDCLQAGLRALQALILTAPAVAASAAAAGIPVGSPGPPQHHHQRSSSGVPGMGQGAAGSGGFPGTPYGSGGGAGGAGVPSSASYSGLQALLRRTQTASLGGVLYGGGSSALVGATSAGGASASTSATSAAATAAAFAAVTDLLRRGLHPLEVLGVANLLPRISAALSKLLASWHPLYGCALMYGPVDPNWKEKAPGMSLLLTLVRLLPYLKPETWSGVRPLDLLPSYTCHVEGAMRSVAVEALQAIMRGSPHLRNQLLCAFAGFTAGLPDEAVQAQRESQVLWRTLMELWGAMLAERAAGDALELTHGSVEALSLDVHRLEGYALVCLTSHDDSVRREALQALALIRSLHRAVLSSEPYDPPPSPMSRNPASAAAAAGTPAPGGVSRHPSNGGLPLAGGGGGATPGPAGRGSHHAPSASRESLDLAGAAVVEGSAGGPRSSAAHGLSDSVDPDLTYVADLVEEAGPAMLRATYWDFSDVSDLWRQYRPVPAEVAFEDVLAAPARAGDDVSRVRLARSLLELLALAVRLCPLSAGVAGCELMARLARMLGRNPDGRLVVLSEYMDTPKRDAWRNCSAAVCAVPGGLRDKLLERLGRRSLPVSSRDLIRVHLALLTSPAASQSGAPPTIQLCSVLSLGHLSPDLYGALLEELQPYLEEFMGSRGVGGGSSSSSKSKSKGRDEMRRSISHVFRILAERVPPEVLASNPQLRSRLMEFIRDTFAFLRPNHLSSDAFWDAVQVAYCLTSVVRSCAVPLRPLLSQPLGGGAVAAAGGQQLGRDSQGRG</sequence>
<keyword evidence="5" id="KW-1185">Reference proteome</keyword>
<feature type="non-terminal residue" evidence="4">
    <location>
        <position position="1216"/>
    </location>
</feature>
<evidence type="ECO:0000259" key="3">
    <source>
        <dbReference type="Pfam" id="PF14228"/>
    </source>
</evidence>
<dbReference type="Pfam" id="PF14228">
    <property type="entry name" value="MOR2-PAG1_mid"/>
    <property type="match status" value="1"/>
</dbReference>
<dbReference type="SUPFAM" id="SSF48371">
    <property type="entry name" value="ARM repeat"/>
    <property type="match status" value="1"/>
</dbReference>
<protein>
    <submittedName>
        <fullName evidence="4">Uncharacterized protein</fullName>
    </submittedName>
</protein>
<dbReference type="GO" id="GO:0005938">
    <property type="term" value="C:cell cortex"/>
    <property type="evidence" value="ECO:0007669"/>
    <property type="project" value="TreeGrafter"/>
</dbReference>
<feature type="compositionally biased region" description="Low complexity" evidence="1">
    <location>
        <begin position="800"/>
        <end position="816"/>
    </location>
</feature>